<feature type="non-terminal residue" evidence="1">
    <location>
        <position position="1"/>
    </location>
</feature>
<dbReference type="InterPro" id="IPR032710">
    <property type="entry name" value="NTF2-like_dom_sf"/>
</dbReference>
<evidence type="ECO:0000313" key="1">
    <source>
        <dbReference type="EMBL" id="SVB94018.1"/>
    </source>
</evidence>
<dbReference type="EMBL" id="UINC01064905">
    <property type="protein sequence ID" value="SVB94018.1"/>
    <property type="molecule type" value="Genomic_DNA"/>
</dbReference>
<sequence>VANIPPTPIDLALEGSMVSVSELFNTWKEGFANKDSSKLAELLTDDFQFVGKTRNMNKQEALDWTAGGGNPTAIDNLEVLFENDDVAVIHHSARRNNSEDGVAMTFGKKKDGKFSLWRIVRQVV</sequence>
<protein>
    <recommendedName>
        <fullName evidence="2">DUF4440 domain-containing protein</fullName>
    </recommendedName>
</protein>
<accession>A0A382I387</accession>
<evidence type="ECO:0008006" key="2">
    <source>
        <dbReference type="Google" id="ProtNLM"/>
    </source>
</evidence>
<organism evidence="1">
    <name type="scientific">marine metagenome</name>
    <dbReference type="NCBI Taxonomy" id="408172"/>
    <lineage>
        <taxon>unclassified sequences</taxon>
        <taxon>metagenomes</taxon>
        <taxon>ecological metagenomes</taxon>
    </lineage>
</organism>
<dbReference type="AlphaFoldDB" id="A0A382I387"/>
<dbReference type="Gene3D" id="3.10.450.50">
    <property type="match status" value="1"/>
</dbReference>
<proteinExistence type="predicted"/>
<reference evidence="1" key="1">
    <citation type="submission" date="2018-05" db="EMBL/GenBank/DDBJ databases">
        <authorList>
            <person name="Lanie J.A."/>
            <person name="Ng W.-L."/>
            <person name="Kazmierczak K.M."/>
            <person name="Andrzejewski T.M."/>
            <person name="Davidsen T.M."/>
            <person name="Wayne K.J."/>
            <person name="Tettelin H."/>
            <person name="Glass J.I."/>
            <person name="Rusch D."/>
            <person name="Podicherti R."/>
            <person name="Tsui H.-C.T."/>
            <person name="Winkler M.E."/>
        </authorList>
    </citation>
    <scope>NUCLEOTIDE SEQUENCE</scope>
</reference>
<dbReference type="SUPFAM" id="SSF54427">
    <property type="entry name" value="NTF2-like"/>
    <property type="match status" value="1"/>
</dbReference>
<gene>
    <name evidence="1" type="ORF">METZ01_LOCUS246872</name>
</gene>
<name>A0A382I387_9ZZZZ</name>